<feature type="non-terminal residue" evidence="1">
    <location>
        <position position="1"/>
    </location>
</feature>
<protein>
    <submittedName>
        <fullName evidence="1">Uncharacterized protein</fullName>
    </submittedName>
</protein>
<dbReference type="AlphaFoldDB" id="A0A426XR42"/>
<organism evidence="1 2">
    <name type="scientific">Ensete ventricosum</name>
    <name type="common">Abyssinian banana</name>
    <name type="synonym">Musa ensete</name>
    <dbReference type="NCBI Taxonomy" id="4639"/>
    <lineage>
        <taxon>Eukaryota</taxon>
        <taxon>Viridiplantae</taxon>
        <taxon>Streptophyta</taxon>
        <taxon>Embryophyta</taxon>
        <taxon>Tracheophyta</taxon>
        <taxon>Spermatophyta</taxon>
        <taxon>Magnoliopsida</taxon>
        <taxon>Liliopsida</taxon>
        <taxon>Zingiberales</taxon>
        <taxon>Musaceae</taxon>
        <taxon>Ensete</taxon>
    </lineage>
</organism>
<gene>
    <name evidence="1" type="ORF">B296_00045421</name>
</gene>
<proteinExistence type="predicted"/>
<dbReference type="EMBL" id="AMZH03018172">
    <property type="protein sequence ID" value="RRT41948.1"/>
    <property type="molecule type" value="Genomic_DNA"/>
</dbReference>
<reference evidence="1 2" key="1">
    <citation type="journal article" date="2014" name="Agronomy (Basel)">
        <title>A Draft Genome Sequence for Ensete ventricosum, the Drought-Tolerant Tree Against Hunger.</title>
        <authorList>
            <person name="Harrison J."/>
            <person name="Moore K.A."/>
            <person name="Paszkiewicz K."/>
            <person name="Jones T."/>
            <person name="Grant M."/>
            <person name="Ambacheew D."/>
            <person name="Muzemil S."/>
            <person name="Studholme D.J."/>
        </authorList>
    </citation>
    <scope>NUCLEOTIDE SEQUENCE [LARGE SCALE GENOMIC DNA]</scope>
</reference>
<accession>A0A426XR42</accession>
<dbReference type="Proteomes" id="UP000287651">
    <property type="component" value="Unassembled WGS sequence"/>
</dbReference>
<comment type="caution">
    <text evidence="1">The sequence shown here is derived from an EMBL/GenBank/DDBJ whole genome shotgun (WGS) entry which is preliminary data.</text>
</comment>
<name>A0A426XR42_ENSVE</name>
<evidence type="ECO:0000313" key="1">
    <source>
        <dbReference type="EMBL" id="RRT41948.1"/>
    </source>
</evidence>
<evidence type="ECO:0000313" key="2">
    <source>
        <dbReference type="Proteomes" id="UP000287651"/>
    </source>
</evidence>
<sequence length="58" mass="7019">GRSGPEMEESRSKGGNFFCKGFFCEGFISPVTVDISRYRYGWYHYQRRWYYHRKLPGK</sequence>